<accession>A0A1V9EF94</accession>
<feature type="chain" id="PRO_5010705042" description="Lipocalin-like domain-containing protein" evidence="1">
    <location>
        <begin position="21"/>
        <end position="174"/>
    </location>
</feature>
<gene>
    <name evidence="2" type="ORF">A4H97_10575</name>
</gene>
<keyword evidence="3" id="KW-1185">Reference proteome</keyword>
<evidence type="ECO:0000256" key="1">
    <source>
        <dbReference type="SAM" id="SignalP"/>
    </source>
</evidence>
<evidence type="ECO:0008006" key="4">
    <source>
        <dbReference type="Google" id="ProtNLM"/>
    </source>
</evidence>
<organism evidence="2 3">
    <name type="scientific">Niastella yeongjuensis</name>
    <dbReference type="NCBI Taxonomy" id="354355"/>
    <lineage>
        <taxon>Bacteria</taxon>
        <taxon>Pseudomonadati</taxon>
        <taxon>Bacteroidota</taxon>
        <taxon>Chitinophagia</taxon>
        <taxon>Chitinophagales</taxon>
        <taxon>Chitinophagaceae</taxon>
        <taxon>Niastella</taxon>
    </lineage>
</organism>
<keyword evidence="1" id="KW-0732">Signal</keyword>
<dbReference type="STRING" id="354355.SAMN05660816_05984"/>
<sequence>MKIVLIGCLFLVSCATLRKAKPVDNQVPLTKENITLLNGEYEIFSTTDTKSSLDESLLFNKYWWKDSDNRCSYTLTLKALDKQRLQVGVYKSGDLIKSKKIHYKIRHGALRFNRIMFKSIVIVNVCGAMHTRLRVNTAGELIIDHSHSSMGGFLIIPSAGENIKEEGIVFQKRR</sequence>
<evidence type="ECO:0000313" key="3">
    <source>
        <dbReference type="Proteomes" id="UP000192610"/>
    </source>
</evidence>
<proteinExistence type="predicted"/>
<reference evidence="3" key="1">
    <citation type="submission" date="2016-04" db="EMBL/GenBank/DDBJ databases">
        <authorList>
            <person name="Chen L."/>
            <person name="Zhuang W."/>
            <person name="Wang G."/>
        </authorList>
    </citation>
    <scope>NUCLEOTIDE SEQUENCE [LARGE SCALE GENOMIC DNA]</scope>
    <source>
        <strain evidence="3">17621</strain>
    </source>
</reference>
<dbReference type="EMBL" id="LVXG01000034">
    <property type="protein sequence ID" value="OQP44798.1"/>
    <property type="molecule type" value="Genomic_DNA"/>
</dbReference>
<protein>
    <recommendedName>
        <fullName evidence="4">Lipocalin-like domain-containing protein</fullName>
    </recommendedName>
</protein>
<comment type="caution">
    <text evidence="2">The sequence shown here is derived from an EMBL/GenBank/DDBJ whole genome shotgun (WGS) entry which is preliminary data.</text>
</comment>
<dbReference type="Proteomes" id="UP000192610">
    <property type="component" value="Unassembled WGS sequence"/>
</dbReference>
<dbReference type="AlphaFoldDB" id="A0A1V9EF94"/>
<evidence type="ECO:0000313" key="2">
    <source>
        <dbReference type="EMBL" id="OQP44798.1"/>
    </source>
</evidence>
<feature type="signal peptide" evidence="1">
    <location>
        <begin position="1"/>
        <end position="20"/>
    </location>
</feature>
<dbReference type="RefSeq" id="WP_081202851.1">
    <property type="nucleotide sequence ID" value="NZ_FOCZ01000016.1"/>
</dbReference>
<name>A0A1V9EF94_9BACT</name>